<dbReference type="AlphaFoldDB" id="A0A812C5E5"/>
<protein>
    <submittedName>
        <fullName evidence="1">Uncharacterized protein</fullName>
    </submittedName>
</protein>
<evidence type="ECO:0000313" key="2">
    <source>
        <dbReference type="Proteomes" id="UP000597762"/>
    </source>
</evidence>
<reference evidence="1" key="1">
    <citation type="submission" date="2021-01" db="EMBL/GenBank/DDBJ databases">
        <authorList>
            <person name="Li R."/>
            <person name="Bekaert M."/>
        </authorList>
    </citation>
    <scope>NUCLEOTIDE SEQUENCE</scope>
    <source>
        <strain evidence="1">Farmed</strain>
    </source>
</reference>
<organism evidence="1 2">
    <name type="scientific">Acanthosepion pharaonis</name>
    <name type="common">Pharaoh cuttlefish</name>
    <name type="synonym">Sepia pharaonis</name>
    <dbReference type="NCBI Taxonomy" id="158019"/>
    <lineage>
        <taxon>Eukaryota</taxon>
        <taxon>Metazoa</taxon>
        <taxon>Spiralia</taxon>
        <taxon>Lophotrochozoa</taxon>
        <taxon>Mollusca</taxon>
        <taxon>Cephalopoda</taxon>
        <taxon>Coleoidea</taxon>
        <taxon>Decapodiformes</taxon>
        <taxon>Sepiida</taxon>
        <taxon>Sepiina</taxon>
        <taxon>Sepiidae</taxon>
        <taxon>Acanthosepion</taxon>
    </lineage>
</organism>
<evidence type="ECO:0000313" key="1">
    <source>
        <dbReference type="EMBL" id="CAE1256755.1"/>
    </source>
</evidence>
<dbReference type="Proteomes" id="UP000597762">
    <property type="component" value="Unassembled WGS sequence"/>
</dbReference>
<proteinExistence type="predicted"/>
<sequence length="202" mass="22839">MPKESNQILRRKTVASQDFPLSRRPITIGAVASTARNTIRFTPEYGGDTLSRAYARSMSTIFSGAIRAVDSPTWSHHSQSGKSVKPHMKALSLRGSLLQASRQMTIEDLLKSRNVTDDCQRISTFAKYRQAIKDNRKDTRLRPALHGQPPSTPSLTGRVDLCLYFEPIFLQLEIRSKSRSKNADRTVHLTKERWKIDPLSDT</sequence>
<gene>
    <name evidence="1" type="ORF">SPHA_30365</name>
</gene>
<dbReference type="EMBL" id="CAHIKZ030001221">
    <property type="protein sequence ID" value="CAE1256755.1"/>
    <property type="molecule type" value="Genomic_DNA"/>
</dbReference>
<name>A0A812C5E5_ACAPH</name>
<comment type="caution">
    <text evidence="1">The sequence shown here is derived from an EMBL/GenBank/DDBJ whole genome shotgun (WGS) entry which is preliminary data.</text>
</comment>
<keyword evidence="2" id="KW-1185">Reference proteome</keyword>
<accession>A0A812C5E5</accession>